<evidence type="ECO:0000313" key="1">
    <source>
        <dbReference type="EMBL" id="MDO1560098.1"/>
    </source>
</evidence>
<dbReference type="RefSeq" id="WP_302110528.1">
    <property type="nucleotide sequence ID" value="NZ_JAUKTR010000005.1"/>
</dbReference>
<proteinExistence type="predicted"/>
<dbReference type="Proteomes" id="UP001169063">
    <property type="component" value="Unassembled WGS sequence"/>
</dbReference>
<accession>A0ABT8SNI3</accession>
<dbReference type="EMBL" id="JAUKTR010000005">
    <property type="protein sequence ID" value="MDO1560098.1"/>
    <property type="molecule type" value="Genomic_DNA"/>
</dbReference>
<sequence length="109" mass="12234">MSEQVKRSTIQAAARLRRDVGRFEDRWPVISASAFPPLSFTWEQLERQLSSLATTPVKQRMASDLVSGTRKQAWAKPSEMVLQEILLIAAILADDGFNPSQEEDSDPMT</sequence>
<organism evidence="1 2">
    <name type="scientific">Peiella sedimenti</name>
    <dbReference type="NCBI Taxonomy" id="3061083"/>
    <lineage>
        <taxon>Bacteria</taxon>
        <taxon>Pseudomonadati</taxon>
        <taxon>Pseudomonadota</taxon>
        <taxon>Alphaproteobacteria</taxon>
        <taxon>Caulobacterales</taxon>
        <taxon>Caulobacteraceae</taxon>
        <taxon>Peiella</taxon>
    </lineage>
</organism>
<name>A0ABT8SNI3_9CAUL</name>
<evidence type="ECO:0000313" key="2">
    <source>
        <dbReference type="Proteomes" id="UP001169063"/>
    </source>
</evidence>
<reference evidence="1" key="1">
    <citation type="submission" date="2023-07" db="EMBL/GenBank/DDBJ databases">
        <title>Brevundimonas soil sp. nov., isolated from the soil of chemical plant.</title>
        <authorList>
            <person name="Wu N."/>
        </authorList>
    </citation>
    <scope>NUCLEOTIDE SEQUENCE</scope>
    <source>
        <strain evidence="1">XZ-24</strain>
    </source>
</reference>
<comment type="caution">
    <text evidence="1">The sequence shown here is derived from an EMBL/GenBank/DDBJ whole genome shotgun (WGS) entry which is preliminary data.</text>
</comment>
<keyword evidence="2" id="KW-1185">Reference proteome</keyword>
<gene>
    <name evidence="1" type="ORF">Q0812_11735</name>
</gene>
<protein>
    <submittedName>
        <fullName evidence="1">Uncharacterized protein</fullName>
    </submittedName>
</protein>